<feature type="compositionally biased region" description="Basic and acidic residues" evidence="1">
    <location>
        <begin position="131"/>
        <end position="146"/>
    </location>
</feature>
<protein>
    <submittedName>
        <fullName evidence="3">Spore wall synthesis complex protein</fullName>
    </submittedName>
</protein>
<dbReference type="InterPro" id="IPR021401">
    <property type="entry name" value="DUF3040"/>
</dbReference>
<proteinExistence type="predicted"/>
<keyword evidence="2" id="KW-1133">Transmembrane helix</keyword>
<evidence type="ECO:0000256" key="1">
    <source>
        <dbReference type="SAM" id="MobiDB-lite"/>
    </source>
</evidence>
<reference evidence="4" key="1">
    <citation type="journal article" date="2019" name="Int. J. Syst. Evol. Microbiol.">
        <title>The Global Catalogue of Microorganisms (GCM) 10K type strain sequencing project: providing services to taxonomists for standard genome sequencing and annotation.</title>
        <authorList>
            <consortium name="The Broad Institute Genomics Platform"/>
            <consortium name="The Broad Institute Genome Sequencing Center for Infectious Disease"/>
            <person name="Wu L."/>
            <person name="Ma J."/>
        </authorList>
    </citation>
    <scope>NUCLEOTIDE SEQUENCE [LARGE SCALE GENOMIC DNA]</scope>
    <source>
        <strain evidence="4">JCM 18952</strain>
    </source>
</reference>
<evidence type="ECO:0000256" key="2">
    <source>
        <dbReference type="SAM" id="Phobius"/>
    </source>
</evidence>
<gene>
    <name evidence="3" type="ORF">GCM10025778_19260</name>
</gene>
<name>A0ABP9TNF5_9MICC</name>
<evidence type="ECO:0000313" key="4">
    <source>
        <dbReference type="Proteomes" id="UP001501257"/>
    </source>
</evidence>
<sequence length="146" mass="16063">MYYVQVGKGESRDREVKGEETMPLSEHEQRLLEQLEKQLHEDHRFASTMKSASTAGNYSTRNLALGVLIGIVGIGVLIFGVSSQVILVGVLGFIVMFGGVYLALSRRGGSRKTGMPGASSSQQKSGFMNDLENKWEQRKRDEHGSS</sequence>
<feature type="transmembrane region" description="Helical" evidence="2">
    <location>
        <begin position="63"/>
        <end position="80"/>
    </location>
</feature>
<feature type="region of interest" description="Disordered" evidence="1">
    <location>
        <begin position="1"/>
        <end position="23"/>
    </location>
</feature>
<keyword evidence="2" id="KW-0472">Membrane</keyword>
<comment type="caution">
    <text evidence="3">The sequence shown here is derived from an EMBL/GenBank/DDBJ whole genome shotgun (WGS) entry which is preliminary data.</text>
</comment>
<feature type="compositionally biased region" description="Basic and acidic residues" evidence="1">
    <location>
        <begin position="9"/>
        <end position="23"/>
    </location>
</feature>
<dbReference type="Pfam" id="PF11239">
    <property type="entry name" value="DUF3040"/>
    <property type="match status" value="1"/>
</dbReference>
<accession>A0ABP9TNF5</accession>
<feature type="transmembrane region" description="Helical" evidence="2">
    <location>
        <begin position="86"/>
        <end position="104"/>
    </location>
</feature>
<evidence type="ECO:0000313" key="3">
    <source>
        <dbReference type="EMBL" id="GAA5227393.1"/>
    </source>
</evidence>
<organism evidence="3 4">
    <name type="scientific">Paeniglutamicibacter antarcticus</name>
    <dbReference type="NCBI Taxonomy" id="494023"/>
    <lineage>
        <taxon>Bacteria</taxon>
        <taxon>Bacillati</taxon>
        <taxon>Actinomycetota</taxon>
        <taxon>Actinomycetes</taxon>
        <taxon>Micrococcales</taxon>
        <taxon>Micrococcaceae</taxon>
        <taxon>Paeniglutamicibacter</taxon>
    </lineage>
</organism>
<dbReference type="Proteomes" id="UP001501257">
    <property type="component" value="Unassembled WGS sequence"/>
</dbReference>
<keyword evidence="2" id="KW-0812">Transmembrane</keyword>
<keyword evidence="4" id="KW-1185">Reference proteome</keyword>
<dbReference type="EMBL" id="BAABLK010000028">
    <property type="protein sequence ID" value="GAA5227393.1"/>
    <property type="molecule type" value="Genomic_DNA"/>
</dbReference>
<feature type="region of interest" description="Disordered" evidence="1">
    <location>
        <begin position="108"/>
        <end position="146"/>
    </location>
</feature>